<dbReference type="Proteomes" id="UP000051298">
    <property type="component" value="Unassembled WGS sequence"/>
</dbReference>
<accession>A0A0P1EYM7</accession>
<reference evidence="2 3" key="1">
    <citation type="submission" date="2015-09" db="EMBL/GenBank/DDBJ databases">
        <authorList>
            <consortium name="Swine Surveillance"/>
        </authorList>
    </citation>
    <scope>NUCLEOTIDE SEQUENCE [LARGE SCALE GENOMIC DNA]</scope>
    <source>
        <strain evidence="2 3">CECT 5294</strain>
    </source>
</reference>
<dbReference type="AlphaFoldDB" id="A0A0P1EYM7"/>
<feature type="region of interest" description="Disordered" evidence="1">
    <location>
        <begin position="21"/>
        <end position="46"/>
    </location>
</feature>
<dbReference type="EMBL" id="CYRX01000025">
    <property type="protein sequence ID" value="CUH60204.1"/>
    <property type="molecule type" value="Genomic_DNA"/>
</dbReference>
<name>A0A0P1EYM7_9RHOB</name>
<evidence type="ECO:0000313" key="3">
    <source>
        <dbReference type="Proteomes" id="UP000051298"/>
    </source>
</evidence>
<evidence type="ECO:0000256" key="1">
    <source>
        <dbReference type="SAM" id="MobiDB-lite"/>
    </source>
</evidence>
<organism evidence="2 3">
    <name type="scientific">Thalassobacter stenotrophicus</name>
    <dbReference type="NCBI Taxonomy" id="266809"/>
    <lineage>
        <taxon>Bacteria</taxon>
        <taxon>Pseudomonadati</taxon>
        <taxon>Pseudomonadota</taxon>
        <taxon>Alphaproteobacteria</taxon>
        <taxon>Rhodobacterales</taxon>
        <taxon>Roseobacteraceae</taxon>
        <taxon>Thalassobacter</taxon>
    </lineage>
</organism>
<proteinExistence type="predicted"/>
<gene>
    <name evidence="2" type="ORF">THS5294_01493</name>
</gene>
<sequence length="46" mass="5168">MISASGFRAWEETIQATGCVTPDCDRSHFNTKRVRPSNGVEQARKE</sequence>
<evidence type="ECO:0000313" key="2">
    <source>
        <dbReference type="EMBL" id="CUH60204.1"/>
    </source>
</evidence>
<protein>
    <submittedName>
        <fullName evidence="2">Uncharacterized protein</fullName>
    </submittedName>
</protein>